<name>A0A845R1V4_9CLOT</name>
<dbReference type="CDD" id="cd00118">
    <property type="entry name" value="LysM"/>
    <property type="match status" value="2"/>
</dbReference>
<dbReference type="OrthoDB" id="9775889at2"/>
<dbReference type="SMART" id="SM00257">
    <property type="entry name" value="LysM"/>
    <property type="match status" value="2"/>
</dbReference>
<comment type="caution">
    <text evidence="8">The sequence shown here is derived from an EMBL/GenBank/DDBJ whole genome shotgun (WGS) entry which is preliminary data.</text>
</comment>
<evidence type="ECO:0000259" key="7">
    <source>
        <dbReference type="PROSITE" id="PS51910"/>
    </source>
</evidence>
<accession>A0A845R1V4</accession>
<proteinExistence type="inferred from homology"/>
<evidence type="ECO:0000256" key="1">
    <source>
        <dbReference type="ARBA" id="ARBA00022801"/>
    </source>
</evidence>
<dbReference type="Gene3D" id="3.10.350.10">
    <property type="entry name" value="LysM domain"/>
    <property type="match status" value="2"/>
</dbReference>
<dbReference type="SUPFAM" id="SSF51445">
    <property type="entry name" value="(Trans)glycosidases"/>
    <property type="match status" value="1"/>
</dbReference>
<dbReference type="PROSITE" id="PS51782">
    <property type="entry name" value="LYSM"/>
    <property type="match status" value="2"/>
</dbReference>
<evidence type="ECO:0000313" key="8">
    <source>
        <dbReference type="EMBL" id="NBI07402.1"/>
    </source>
</evidence>
<organism evidence="8 9">
    <name type="scientific">Senegalia massiliensis</name>
    <dbReference type="NCBI Taxonomy" id="1720316"/>
    <lineage>
        <taxon>Bacteria</taxon>
        <taxon>Bacillati</taxon>
        <taxon>Bacillota</taxon>
        <taxon>Clostridia</taxon>
        <taxon>Eubacteriales</taxon>
        <taxon>Clostridiaceae</taxon>
        <taxon>Senegalia</taxon>
    </lineage>
</organism>
<dbReference type="GO" id="GO:0004553">
    <property type="term" value="F:hydrolase activity, hydrolyzing O-glycosyl compounds"/>
    <property type="evidence" value="ECO:0007669"/>
    <property type="project" value="InterPro"/>
</dbReference>
<dbReference type="RefSeq" id="WP_160197868.1">
    <property type="nucleotide sequence ID" value="NZ_QXXA01000012.1"/>
</dbReference>
<dbReference type="AlphaFoldDB" id="A0A845R1V4"/>
<gene>
    <name evidence="8" type="ORF">D3Z33_11130</name>
</gene>
<dbReference type="InterPro" id="IPR041704">
    <property type="entry name" value="CFLE_GH18"/>
</dbReference>
<dbReference type="CDD" id="cd02874">
    <property type="entry name" value="GH18_CFLE_spore_hydrolase"/>
    <property type="match status" value="1"/>
</dbReference>
<dbReference type="PROSITE" id="PS51910">
    <property type="entry name" value="GH18_2"/>
    <property type="match status" value="1"/>
</dbReference>
<dbReference type="GO" id="GO:0005975">
    <property type="term" value="P:carbohydrate metabolic process"/>
    <property type="evidence" value="ECO:0007669"/>
    <property type="project" value="InterPro"/>
</dbReference>
<feature type="domain" description="SH3b" evidence="5">
    <location>
        <begin position="96"/>
        <end position="158"/>
    </location>
</feature>
<dbReference type="PROSITE" id="PS01095">
    <property type="entry name" value="GH18_1"/>
    <property type="match status" value="1"/>
</dbReference>
<dbReference type="PROSITE" id="PS51781">
    <property type="entry name" value="SH3B"/>
    <property type="match status" value="1"/>
</dbReference>
<dbReference type="SMART" id="SM00287">
    <property type="entry name" value="SH3b"/>
    <property type="match status" value="1"/>
</dbReference>
<evidence type="ECO:0000259" key="6">
    <source>
        <dbReference type="PROSITE" id="PS51782"/>
    </source>
</evidence>
<feature type="domain" description="GH18" evidence="7">
    <location>
        <begin position="167"/>
        <end position="498"/>
    </location>
</feature>
<keyword evidence="2 3" id="KW-0326">Glycosidase</keyword>
<dbReference type="InterPro" id="IPR001223">
    <property type="entry name" value="Glyco_hydro18_cat"/>
</dbReference>
<dbReference type="InterPro" id="IPR001579">
    <property type="entry name" value="Glyco_hydro_18_chit_AS"/>
</dbReference>
<dbReference type="InterPro" id="IPR003646">
    <property type="entry name" value="SH3-like_bac-type"/>
</dbReference>
<dbReference type="Gene3D" id="3.10.50.10">
    <property type="match status" value="1"/>
</dbReference>
<dbReference type="Pfam" id="PF00704">
    <property type="entry name" value="Glyco_hydro_18"/>
    <property type="match status" value="1"/>
</dbReference>
<dbReference type="Pfam" id="PF01476">
    <property type="entry name" value="LysM"/>
    <property type="match status" value="2"/>
</dbReference>
<dbReference type="InterPro" id="IPR018392">
    <property type="entry name" value="LysM"/>
</dbReference>
<dbReference type="InterPro" id="IPR011583">
    <property type="entry name" value="Chitinase_II/V-like_cat"/>
</dbReference>
<dbReference type="SMART" id="SM00636">
    <property type="entry name" value="Glyco_18"/>
    <property type="match status" value="1"/>
</dbReference>
<dbReference type="GO" id="GO:0008061">
    <property type="term" value="F:chitin binding"/>
    <property type="evidence" value="ECO:0007669"/>
    <property type="project" value="InterPro"/>
</dbReference>
<keyword evidence="9" id="KW-1185">Reference proteome</keyword>
<evidence type="ECO:0000256" key="4">
    <source>
        <dbReference type="RuleBase" id="RU004453"/>
    </source>
</evidence>
<evidence type="ECO:0000256" key="3">
    <source>
        <dbReference type="RuleBase" id="RU000489"/>
    </source>
</evidence>
<keyword evidence="1 3" id="KW-0378">Hydrolase</keyword>
<reference evidence="8 9" key="1">
    <citation type="submission" date="2018-08" db="EMBL/GenBank/DDBJ databases">
        <title>Murine metabolic-syndrome-specific gut microbial biobank.</title>
        <authorList>
            <person name="Liu C."/>
        </authorList>
    </citation>
    <scope>NUCLEOTIDE SEQUENCE [LARGE SCALE GENOMIC DNA]</scope>
    <source>
        <strain evidence="8 9">583</strain>
    </source>
</reference>
<feature type="domain" description="LysM" evidence="6">
    <location>
        <begin position="50"/>
        <end position="93"/>
    </location>
</feature>
<dbReference type="PANTHER" id="PTHR46066">
    <property type="entry name" value="CHITINASE DOMAIN-CONTAINING PROTEIN 1 FAMILY MEMBER"/>
    <property type="match status" value="1"/>
</dbReference>
<dbReference type="InterPro" id="IPR029070">
    <property type="entry name" value="Chitinase_insertion_sf"/>
</dbReference>
<dbReference type="Gene3D" id="2.30.30.40">
    <property type="entry name" value="SH3 Domains"/>
    <property type="match status" value="1"/>
</dbReference>
<protein>
    <submittedName>
        <fullName evidence="8">LysM peptidoglycan-binding domain-containing protein</fullName>
    </submittedName>
</protein>
<dbReference type="PANTHER" id="PTHR46066:SF2">
    <property type="entry name" value="CHITINASE DOMAIN-CONTAINING PROTEIN 1"/>
    <property type="match status" value="1"/>
</dbReference>
<dbReference type="Gene3D" id="3.20.20.80">
    <property type="entry name" value="Glycosidases"/>
    <property type="match status" value="1"/>
</dbReference>
<dbReference type="SUPFAM" id="SSF54106">
    <property type="entry name" value="LysM domain"/>
    <property type="match status" value="2"/>
</dbReference>
<evidence type="ECO:0000259" key="5">
    <source>
        <dbReference type="PROSITE" id="PS51781"/>
    </source>
</evidence>
<sequence length="500" mass="56727">MHTIKYIVRPGDSLYLIARQFNVDMSEINRINNLTNSNIYAGQILEIPLENYTVKSGDSLYSIANRLNVPIESLMIINNLEDTNLSIGQILKIPYYTEMIVNVDVANIRLGPSTEFDVIAQMVRGAKLPVIEINDEWTKVELYDGRQGFIKSTLGNLKVYGGEKPIVAILGYYTLEEGVALPSSYDSFVANKNELTEVPLFLFRISENDPTTIEKFGDFTNQYVEDVIEIGHKSNVKMLALIHNLLYTGGVERAKEITSQMLANEQTRSTFIENTIELIEGYGFDGVNIDIEDVDIKDSDKLTMFFEELGEALSKRGYYLSASIPSRVSDEPFNPFSDPFNYASIGEAVDEFVVMLYNEHGWPGSGPGPVVSIGWMERVLNYTMTKMPRRKIMAAVSVFGFDFNLDTGKNSYVTFESAMNLADKYNKEVIFDEETKTPYFKYVDEEGNNHEVWFENAESIKAKINLANKLGIKGIALWRLGMEDESMWNMIREDVVVKRF</sequence>
<dbReference type="EMBL" id="QXXA01000012">
    <property type="protein sequence ID" value="NBI07402.1"/>
    <property type="molecule type" value="Genomic_DNA"/>
</dbReference>
<evidence type="ECO:0000256" key="2">
    <source>
        <dbReference type="ARBA" id="ARBA00023295"/>
    </source>
</evidence>
<dbReference type="Proteomes" id="UP000467132">
    <property type="component" value="Unassembled WGS sequence"/>
</dbReference>
<feature type="domain" description="LysM" evidence="6">
    <location>
        <begin position="4"/>
        <end position="47"/>
    </location>
</feature>
<comment type="similarity">
    <text evidence="4">Belongs to the glycosyl hydrolase 18 family.</text>
</comment>
<evidence type="ECO:0000313" key="9">
    <source>
        <dbReference type="Proteomes" id="UP000467132"/>
    </source>
</evidence>
<dbReference type="Pfam" id="PF08239">
    <property type="entry name" value="SH3_3"/>
    <property type="match status" value="1"/>
</dbReference>
<dbReference type="InterPro" id="IPR017853">
    <property type="entry name" value="GH"/>
</dbReference>
<dbReference type="InterPro" id="IPR036779">
    <property type="entry name" value="LysM_dom_sf"/>
</dbReference>